<evidence type="ECO:0000259" key="2">
    <source>
        <dbReference type="Pfam" id="PF09331"/>
    </source>
</evidence>
<keyword evidence="4" id="KW-1185">Reference proteome</keyword>
<feature type="region of interest" description="Disordered" evidence="1">
    <location>
        <begin position="101"/>
        <end position="127"/>
    </location>
</feature>
<dbReference type="AlphaFoldDB" id="A0AAV9M159"/>
<evidence type="ECO:0000256" key="1">
    <source>
        <dbReference type="SAM" id="MobiDB-lite"/>
    </source>
</evidence>
<dbReference type="Pfam" id="PF09331">
    <property type="entry name" value="DUF1985"/>
    <property type="match status" value="1"/>
</dbReference>
<dbReference type="Proteomes" id="UP001311915">
    <property type="component" value="Unassembled WGS sequence"/>
</dbReference>
<evidence type="ECO:0000313" key="3">
    <source>
        <dbReference type="EMBL" id="KAK4731433.1"/>
    </source>
</evidence>
<dbReference type="PANTHER" id="PTHR48449">
    <property type="entry name" value="DUF1985 DOMAIN-CONTAINING PROTEIN"/>
    <property type="match status" value="1"/>
</dbReference>
<sequence length="306" mass="34806">MRSAMGKAFDSFRIMLQEKSFEDFFRNSSFGHFLDLPKKNNVRFQMSIVYELLKRRFIFQNPEKKDEVLINYCDMPLFFGIREFAIVLGLKCHPPSEPIPQFIVKNNPKDKRKEKKKTSKEQSTDERDLVSFVGPSFKNPQLIYLLTDKDTPKKHKDPCAYFEEGISSPRILRWLRAKNVKNPPDLFNPPHDAELQMPYLITLGLVETLINTVADRVKMELAGATTIKRERVDNALIIFYGVDVGGGIDAGVGVDVGGGIGAGVIGQDQGATFCRRCSSFLCEKCKKQDEDSIMYLQTLSQTVNEF</sequence>
<reference evidence="3 4" key="1">
    <citation type="submission" date="2023-10" db="EMBL/GenBank/DDBJ databases">
        <title>Genome-Wide Identification Analysis in wild type Solanum Pinnatisectum Reveals Some Genes Defensing Phytophthora Infestans.</title>
        <authorList>
            <person name="Sun C."/>
        </authorList>
    </citation>
    <scope>NUCLEOTIDE SEQUENCE [LARGE SCALE GENOMIC DNA]</scope>
    <source>
        <strain evidence="3">LQN</strain>
        <tissue evidence="3">Leaf</tissue>
    </source>
</reference>
<protein>
    <recommendedName>
        <fullName evidence="2">DUF1985 domain-containing protein</fullName>
    </recommendedName>
</protein>
<comment type="caution">
    <text evidence="3">The sequence shown here is derived from an EMBL/GenBank/DDBJ whole genome shotgun (WGS) entry which is preliminary data.</text>
</comment>
<accession>A0AAV9M159</accession>
<evidence type="ECO:0000313" key="4">
    <source>
        <dbReference type="Proteomes" id="UP001311915"/>
    </source>
</evidence>
<dbReference type="PANTHER" id="PTHR48449:SF1">
    <property type="entry name" value="DUF1985 DOMAIN-CONTAINING PROTEIN"/>
    <property type="match status" value="1"/>
</dbReference>
<name>A0AAV9M159_9SOLN</name>
<proteinExistence type="predicted"/>
<dbReference type="InterPro" id="IPR015410">
    <property type="entry name" value="DUF1985"/>
</dbReference>
<feature type="domain" description="DUF1985" evidence="2">
    <location>
        <begin position="63"/>
        <end position="129"/>
    </location>
</feature>
<gene>
    <name evidence="3" type="ORF">R3W88_024421</name>
</gene>
<organism evidence="3 4">
    <name type="scientific">Solanum pinnatisectum</name>
    <name type="common">tansyleaf nightshade</name>
    <dbReference type="NCBI Taxonomy" id="50273"/>
    <lineage>
        <taxon>Eukaryota</taxon>
        <taxon>Viridiplantae</taxon>
        <taxon>Streptophyta</taxon>
        <taxon>Embryophyta</taxon>
        <taxon>Tracheophyta</taxon>
        <taxon>Spermatophyta</taxon>
        <taxon>Magnoliopsida</taxon>
        <taxon>eudicotyledons</taxon>
        <taxon>Gunneridae</taxon>
        <taxon>Pentapetalae</taxon>
        <taxon>asterids</taxon>
        <taxon>lamiids</taxon>
        <taxon>Solanales</taxon>
        <taxon>Solanaceae</taxon>
        <taxon>Solanoideae</taxon>
        <taxon>Solaneae</taxon>
        <taxon>Solanum</taxon>
    </lineage>
</organism>
<dbReference type="EMBL" id="JAWPEI010000003">
    <property type="protein sequence ID" value="KAK4731433.1"/>
    <property type="molecule type" value="Genomic_DNA"/>
</dbReference>